<feature type="transmembrane region" description="Helical" evidence="1">
    <location>
        <begin position="386"/>
        <end position="407"/>
    </location>
</feature>
<evidence type="ECO:0008006" key="4">
    <source>
        <dbReference type="Google" id="ProtNLM"/>
    </source>
</evidence>
<keyword evidence="1" id="KW-1133">Transmembrane helix</keyword>
<evidence type="ECO:0000313" key="2">
    <source>
        <dbReference type="EMBL" id="OYQ35739.1"/>
    </source>
</evidence>
<dbReference type="GO" id="GO:0005886">
    <property type="term" value="C:plasma membrane"/>
    <property type="evidence" value="ECO:0007669"/>
    <property type="project" value="TreeGrafter"/>
</dbReference>
<dbReference type="OrthoDB" id="9798415at2"/>
<dbReference type="Proteomes" id="UP000216991">
    <property type="component" value="Unassembled WGS sequence"/>
</dbReference>
<dbReference type="SUPFAM" id="SSF82714">
    <property type="entry name" value="Multidrug efflux transporter AcrB TolC docking domain, DN and DC subdomains"/>
    <property type="match status" value="2"/>
</dbReference>
<dbReference type="Gene3D" id="3.30.70.1320">
    <property type="entry name" value="Multidrug efflux transporter AcrB pore domain like"/>
    <property type="match status" value="1"/>
</dbReference>
<dbReference type="SUPFAM" id="SSF82866">
    <property type="entry name" value="Multidrug efflux transporter AcrB transmembrane domain"/>
    <property type="match status" value="2"/>
</dbReference>
<evidence type="ECO:0000313" key="3">
    <source>
        <dbReference type="Proteomes" id="UP000216991"/>
    </source>
</evidence>
<dbReference type="RefSeq" id="WP_094472428.1">
    <property type="nucleotide sequence ID" value="NZ_NOXT01000053.1"/>
</dbReference>
<feature type="transmembrane region" description="Helical" evidence="1">
    <location>
        <begin position="960"/>
        <end position="977"/>
    </location>
</feature>
<keyword evidence="1" id="KW-0472">Membrane</keyword>
<protein>
    <recommendedName>
        <fullName evidence="4">Acriflavin resistance protein</fullName>
    </recommendedName>
</protein>
<dbReference type="InterPro" id="IPR001036">
    <property type="entry name" value="Acrflvin-R"/>
</dbReference>
<feature type="transmembrane region" description="Helical" evidence="1">
    <location>
        <begin position="857"/>
        <end position="873"/>
    </location>
</feature>
<organism evidence="2 3">
    <name type="scientific">Sandarakinorhabdus cyanobacteriorum</name>
    <dbReference type="NCBI Taxonomy" id="1981098"/>
    <lineage>
        <taxon>Bacteria</taxon>
        <taxon>Pseudomonadati</taxon>
        <taxon>Pseudomonadota</taxon>
        <taxon>Alphaproteobacteria</taxon>
        <taxon>Sphingomonadales</taxon>
        <taxon>Sphingosinicellaceae</taxon>
        <taxon>Sandarakinorhabdus</taxon>
    </lineage>
</organism>
<dbReference type="Gene3D" id="3.30.70.1440">
    <property type="entry name" value="Multidrug efflux transporter AcrB pore domain"/>
    <property type="match status" value="1"/>
</dbReference>
<dbReference type="PANTHER" id="PTHR32063:SF18">
    <property type="entry name" value="CATION EFFLUX SYSTEM PROTEIN"/>
    <property type="match status" value="1"/>
</dbReference>
<dbReference type="SUPFAM" id="SSF82693">
    <property type="entry name" value="Multidrug efflux transporter AcrB pore domain, PN1, PN2, PC1 and PC2 subdomains"/>
    <property type="match status" value="2"/>
</dbReference>
<feature type="transmembrane region" description="Helical" evidence="1">
    <location>
        <begin position="463"/>
        <end position="481"/>
    </location>
</feature>
<proteinExistence type="predicted"/>
<feature type="transmembrane region" description="Helical" evidence="1">
    <location>
        <begin position="432"/>
        <end position="451"/>
    </location>
</feature>
<feature type="transmembrane region" description="Helical" evidence="1">
    <location>
        <begin position="903"/>
        <end position="927"/>
    </location>
</feature>
<comment type="caution">
    <text evidence="2">The sequence shown here is derived from an EMBL/GenBank/DDBJ whole genome shotgun (WGS) entry which is preliminary data.</text>
</comment>
<gene>
    <name evidence="2" type="ORF">CHU93_01395</name>
</gene>
<dbReference type="PANTHER" id="PTHR32063">
    <property type="match status" value="1"/>
</dbReference>
<feature type="transmembrane region" description="Helical" evidence="1">
    <location>
        <begin position="335"/>
        <end position="354"/>
    </location>
</feature>
<dbReference type="Gene3D" id="3.30.70.1430">
    <property type="entry name" value="Multidrug efflux transporter AcrB pore domain"/>
    <property type="match status" value="2"/>
</dbReference>
<dbReference type="PRINTS" id="PR00702">
    <property type="entry name" value="ACRIFLAVINRP"/>
</dbReference>
<keyword evidence="1" id="KW-0812">Transmembrane</keyword>
<feature type="transmembrane region" description="Helical" evidence="1">
    <location>
        <begin position="523"/>
        <end position="542"/>
    </location>
</feature>
<dbReference type="Pfam" id="PF00873">
    <property type="entry name" value="ACR_tran"/>
    <property type="match status" value="1"/>
</dbReference>
<keyword evidence="3" id="KW-1185">Reference proteome</keyword>
<name>A0A255Z2S8_9SPHN</name>
<feature type="transmembrane region" description="Helical" evidence="1">
    <location>
        <begin position="361"/>
        <end position="380"/>
    </location>
</feature>
<dbReference type="AlphaFoldDB" id="A0A255Z2S8"/>
<feature type="transmembrane region" description="Helical" evidence="1">
    <location>
        <begin position="983"/>
        <end position="1006"/>
    </location>
</feature>
<reference evidence="2 3" key="1">
    <citation type="submission" date="2017-07" db="EMBL/GenBank/DDBJ databases">
        <title>Sandarakinorhabdus cyanobacteriorum sp. nov., a novel bacterium isolated from cyanobacterial aggregates in a eutrophic lake.</title>
        <authorList>
            <person name="Cai H."/>
        </authorList>
    </citation>
    <scope>NUCLEOTIDE SEQUENCE [LARGE SCALE GENOMIC DNA]</scope>
    <source>
        <strain evidence="2 3">TH057</strain>
    </source>
</reference>
<dbReference type="InterPro" id="IPR027463">
    <property type="entry name" value="AcrB_DN_DC_subdom"/>
</dbReference>
<feature type="transmembrane region" description="Helical" evidence="1">
    <location>
        <begin position="880"/>
        <end position="897"/>
    </location>
</feature>
<dbReference type="Gene3D" id="1.20.1640.10">
    <property type="entry name" value="Multidrug efflux transporter AcrB transmembrane domain"/>
    <property type="match status" value="2"/>
</dbReference>
<evidence type="ECO:0000256" key="1">
    <source>
        <dbReference type="SAM" id="Phobius"/>
    </source>
</evidence>
<dbReference type="GO" id="GO:0042910">
    <property type="term" value="F:xenobiotic transmembrane transporter activity"/>
    <property type="evidence" value="ECO:0007669"/>
    <property type="project" value="TreeGrafter"/>
</dbReference>
<accession>A0A255Z2S8</accession>
<dbReference type="EMBL" id="NOXT01000053">
    <property type="protein sequence ID" value="OYQ35739.1"/>
    <property type="molecule type" value="Genomic_DNA"/>
</dbReference>
<sequence>MSITAAALRRSRFTIVAAIALFLSGLAALLDFPATEEPFVQVRAATVEANLPGATSERTEQLVAKPIEERLREVAEVKTIETVVRPGSVFISVTLHDGTAASRLPAIWQRVRVKMDEVRGQLPEGISPIVINDEFARVAVRSLALTGKGYSAGQLQDWARIARDRLQTVDGVERISLHGVREERVFVDLAPVKLAAAGLSFDRVASILAERNIVAAAGEIDTGRRLLALEPSGDLAGVAALAGVQIPLPGGRSLPLASLGRITQAPADPPQTAVVVNGQPAVVLGVSMRSGLNVLSFAERLDARVAEVEQALPAGMKLTTITDQSQVVAKDLFKVGQTFLETVAVVMLVVVMFLGWRAGLVTGVIVPLTVMGTLIIMRLIGIELHMVSIAAIIISLGLFVDNGIVVVEDYQRRLAEGEAADVAADAAGRSMAAPLLTSSLAIIFAFAPLAAGTSDTAEYMRSLAIVMAITLLLSLFLALTVTPLMSRQYAGAHDASHDNKGWLARVRRWYEGRVGFIVGRPRTVVAAMAGLLLASLAIFATIPPQLLAASARPQLQIPVELPAGASTRASYRLASDMSAVLADKRRFPELVSNAIYVNDGSPRFILGLNPPAPAPHRIYAVVNLAKDADSEAALAKLRVTLGVRFPEALIEPKRFSLGASEAGTAVYRIVGPDRGELERAATALKQALAGVPGIADIRDDAEGRVTRLVVDIDHARAMAAGVSASAVARSLESATAGLPVTVLRQGDVLVPVVLRAPEEARTAPEQLAALPVFGAEGSVPLGQIARVRLASQPSVLTRRNQSPVITVSARHPVLASQEIVDHVAPTVERLALAPGHAIELGGEIEESRISNEGIERYFPVALLGMAALFLWQFGSVRKTAIIMASIPFVLIGASLGLKLSGEAMSFTATLGLLALAGIIVNNAVLLLERIQEERNAGLALNEAVATAAAVRLRPIVMTKLACIMGLVPLYLFGGDLWRPMGAAMIGGLALGTLITLVLIPALYALLFRERQAAAAA</sequence>
<dbReference type="Gene3D" id="3.30.2090.10">
    <property type="entry name" value="Multidrug efflux transporter AcrB TolC docking domain, DN and DC subdomains"/>
    <property type="match status" value="2"/>
</dbReference>